<dbReference type="EMBL" id="VMNW02000142">
    <property type="protein sequence ID" value="KAA9149445.1"/>
    <property type="molecule type" value="Genomic_DNA"/>
</dbReference>
<protein>
    <submittedName>
        <fullName evidence="2">Alpha/beta hydrolase</fullName>
    </submittedName>
</protein>
<keyword evidence="3" id="KW-1185">Reference proteome</keyword>
<dbReference type="GO" id="GO:0016787">
    <property type="term" value="F:hydrolase activity"/>
    <property type="evidence" value="ECO:0007669"/>
    <property type="project" value="UniProtKB-KW"/>
</dbReference>
<organism evidence="2 3">
    <name type="scientific">Amycolatopsis acidicola</name>
    <dbReference type="NCBI Taxonomy" id="2596893"/>
    <lineage>
        <taxon>Bacteria</taxon>
        <taxon>Bacillati</taxon>
        <taxon>Actinomycetota</taxon>
        <taxon>Actinomycetes</taxon>
        <taxon>Pseudonocardiales</taxon>
        <taxon>Pseudonocardiaceae</taxon>
        <taxon>Amycolatopsis</taxon>
    </lineage>
</organism>
<sequence>MGHTQGAPEWVPTRDGRRLHAMVLPGPSGAGTPTVVFEAGAAAARWSWAAVQPEVARAARAIVYDRSGLGLSAPDPKGRTLQRMADDLNDLLGHFGSGPFVLVGHSLGGPVVRLAAAREPERIAGLVLADPVDEAAEVLFGRRFRTFEKLSFPVLAGFARTGLLKRSFRWLLDATPPDFRQDMEREAFHPGVIRTQREQARTFLDEVAAWREHPPELGSIPVTVISGALTGSGMNAEVRAQANAAHEHRAAQSPRGRHVIAARSGHYVPVTEPELIAAEIARLPG</sequence>
<evidence type="ECO:0000313" key="3">
    <source>
        <dbReference type="Proteomes" id="UP000319769"/>
    </source>
</evidence>
<dbReference type="SUPFAM" id="SSF53474">
    <property type="entry name" value="alpha/beta-Hydrolases"/>
    <property type="match status" value="1"/>
</dbReference>
<comment type="caution">
    <text evidence="2">The sequence shown here is derived from an EMBL/GenBank/DDBJ whole genome shotgun (WGS) entry which is preliminary data.</text>
</comment>
<dbReference type="OrthoDB" id="7185741at2"/>
<feature type="domain" description="AB hydrolase-1" evidence="1">
    <location>
        <begin position="33"/>
        <end position="146"/>
    </location>
</feature>
<dbReference type="PRINTS" id="PR00111">
    <property type="entry name" value="ABHYDROLASE"/>
</dbReference>
<dbReference type="InterPro" id="IPR050471">
    <property type="entry name" value="AB_hydrolase"/>
</dbReference>
<dbReference type="PANTHER" id="PTHR43433:SF5">
    <property type="entry name" value="AB HYDROLASE-1 DOMAIN-CONTAINING PROTEIN"/>
    <property type="match status" value="1"/>
</dbReference>
<dbReference type="InterPro" id="IPR029058">
    <property type="entry name" value="AB_hydrolase_fold"/>
</dbReference>
<keyword evidence="2" id="KW-0378">Hydrolase</keyword>
<evidence type="ECO:0000259" key="1">
    <source>
        <dbReference type="Pfam" id="PF00561"/>
    </source>
</evidence>
<dbReference type="InterPro" id="IPR000073">
    <property type="entry name" value="AB_hydrolase_1"/>
</dbReference>
<dbReference type="AlphaFoldDB" id="A0A5N0UK53"/>
<accession>A0A5N0UK53</accession>
<dbReference type="Gene3D" id="3.40.50.1820">
    <property type="entry name" value="alpha/beta hydrolase"/>
    <property type="match status" value="1"/>
</dbReference>
<evidence type="ECO:0000313" key="2">
    <source>
        <dbReference type="EMBL" id="KAA9149445.1"/>
    </source>
</evidence>
<reference evidence="2" key="1">
    <citation type="submission" date="2019-09" db="EMBL/GenBank/DDBJ databases">
        <authorList>
            <person name="Teo W.F.A."/>
            <person name="Duangmal K."/>
        </authorList>
    </citation>
    <scope>NUCLEOTIDE SEQUENCE [LARGE SCALE GENOMIC DNA]</scope>
    <source>
        <strain evidence="2">K81G1</strain>
    </source>
</reference>
<dbReference type="Pfam" id="PF00561">
    <property type="entry name" value="Abhydrolase_1"/>
    <property type="match status" value="1"/>
</dbReference>
<dbReference type="Proteomes" id="UP000319769">
    <property type="component" value="Unassembled WGS sequence"/>
</dbReference>
<dbReference type="PANTHER" id="PTHR43433">
    <property type="entry name" value="HYDROLASE, ALPHA/BETA FOLD FAMILY PROTEIN"/>
    <property type="match status" value="1"/>
</dbReference>
<proteinExistence type="predicted"/>
<name>A0A5N0UK53_9PSEU</name>
<dbReference type="RefSeq" id="WP_144758940.1">
    <property type="nucleotide sequence ID" value="NZ_VMNW02000142.1"/>
</dbReference>
<gene>
    <name evidence="2" type="ORF">FPZ12_043360</name>
</gene>